<protein>
    <submittedName>
        <fullName evidence="1">Uncharacterized protein</fullName>
    </submittedName>
</protein>
<dbReference type="RefSeq" id="WP_187639637.1">
    <property type="nucleotide sequence ID" value="NZ_VZQQ01000163.1"/>
</dbReference>
<name>A0ABR7Q2T9_9BURK</name>
<dbReference type="EMBL" id="VZQQ01000163">
    <property type="protein sequence ID" value="MBC8752812.1"/>
    <property type="molecule type" value="Genomic_DNA"/>
</dbReference>
<dbReference type="Proteomes" id="UP000736373">
    <property type="component" value="Unassembled WGS sequence"/>
</dbReference>
<gene>
    <name evidence="1" type="ORF">F6X42_42735</name>
</gene>
<sequence>MRRITWETSRPAHDRNVAWAAPAQRWCLQLESVRQHGRGRNMIVAVHHAVDDTQLTLSWQGNARICKERANIPACCGRAFAVTFPDAVKSERLLPR</sequence>
<keyword evidence="2" id="KW-1185">Reference proteome</keyword>
<organism evidence="1 2">
    <name type="scientific">Paraburkholderia podalyriae</name>
    <dbReference type="NCBI Taxonomy" id="1938811"/>
    <lineage>
        <taxon>Bacteria</taxon>
        <taxon>Pseudomonadati</taxon>
        <taxon>Pseudomonadota</taxon>
        <taxon>Betaproteobacteria</taxon>
        <taxon>Burkholderiales</taxon>
        <taxon>Burkholderiaceae</taxon>
        <taxon>Paraburkholderia</taxon>
    </lineage>
</organism>
<proteinExistence type="predicted"/>
<evidence type="ECO:0000313" key="2">
    <source>
        <dbReference type="Proteomes" id="UP000736373"/>
    </source>
</evidence>
<evidence type="ECO:0000313" key="1">
    <source>
        <dbReference type="EMBL" id="MBC8752812.1"/>
    </source>
</evidence>
<reference evidence="1 2" key="1">
    <citation type="submission" date="2019-09" db="EMBL/GenBank/DDBJ databases">
        <title>Paraburkholderia podalyriae sp. nov., A South African Podalyria-associated rhizobium.</title>
        <authorList>
            <person name="Mavima L."/>
            <person name="Beukes C.W."/>
            <person name="Palmer M."/>
            <person name="De Meyer S.E."/>
            <person name="James E.K."/>
            <person name="Maluk M."/>
            <person name="Avontuur J.R."/>
            <person name="Chan W.Y."/>
            <person name="Venter S.N."/>
            <person name="Steenkamp E.T."/>
        </authorList>
    </citation>
    <scope>NUCLEOTIDE SEQUENCE [LARGE SCALE GENOMIC DNA]</scope>
    <source>
        <strain evidence="1 2">WC7.3b</strain>
    </source>
</reference>
<comment type="caution">
    <text evidence="1">The sequence shown here is derived from an EMBL/GenBank/DDBJ whole genome shotgun (WGS) entry which is preliminary data.</text>
</comment>
<accession>A0ABR7Q2T9</accession>